<reference evidence="1" key="2">
    <citation type="submission" date="2020-05" db="UniProtKB">
        <authorList>
            <consortium name="EnsemblMetazoa"/>
        </authorList>
    </citation>
    <scope>IDENTIFICATION</scope>
    <source>
        <strain evidence="1">IAEA</strain>
    </source>
</reference>
<name>A0A1B0BVI5_9MUSC</name>
<keyword evidence="2" id="KW-1185">Reference proteome</keyword>
<sequence length="157" mass="17428">MTESNVMVKAPSVHERFFNLTYDDSTITEDDGSSDQHGCYALYVTIAPSVHERFFNLTYDDSTITEDDGSSDQHGCYALYVTIEMDSVIKSSSLEIDNNSVTKRHQRPGIVVAGFPASLDNVVGVVIKIEFALNVNISPNDITTCDLLKKQNRLIKC</sequence>
<dbReference type="AlphaFoldDB" id="A0A1B0BVI5"/>
<evidence type="ECO:0000313" key="2">
    <source>
        <dbReference type="Proteomes" id="UP000092460"/>
    </source>
</evidence>
<accession>A0A1B0BVI5</accession>
<protein>
    <submittedName>
        <fullName evidence="1">Uncharacterized protein</fullName>
    </submittedName>
</protein>
<proteinExistence type="predicted"/>
<dbReference type="EMBL" id="JXJN01021303">
    <property type="status" value="NOT_ANNOTATED_CDS"/>
    <property type="molecule type" value="Genomic_DNA"/>
</dbReference>
<organism evidence="1 2">
    <name type="scientific">Glossina palpalis gambiensis</name>
    <dbReference type="NCBI Taxonomy" id="67801"/>
    <lineage>
        <taxon>Eukaryota</taxon>
        <taxon>Metazoa</taxon>
        <taxon>Ecdysozoa</taxon>
        <taxon>Arthropoda</taxon>
        <taxon>Hexapoda</taxon>
        <taxon>Insecta</taxon>
        <taxon>Pterygota</taxon>
        <taxon>Neoptera</taxon>
        <taxon>Endopterygota</taxon>
        <taxon>Diptera</taxon>
        <taxon>Brachycera</taxon>
        <taxon>Muscomorpha</taxon>
        <taxon>Hippoboscoidea</taxon>
        <taxon>Glossinidae</taxon>
        <taxon>Glossina</taxon>
    </lineage>
</organism>
<reference evidence="2" key="1">
    <citation type="submission" date="2015-01" db="EMBL/GenBank/DDBJ databases">
        <authorList>
            <person name="Aksoy S."/>
            <person name="Warren W."/>
            <person name="Wilson R.K."/>
        </authorList>
    </citation>
    <scope>NUCLEOTIDE SEQUENCE [LARGE SCALE GENOMIC DNA]</scope>
    <source>
        <strain evidence="2">IAEA</strain>
    </source>
</reference>
<dbReference type="VEuPathDB" id="VectorBase:GPPI041802"/>
<evidence type="ECO:0000313" key="1">
    <source>
        <dbReference type="EnsemblMetazoa" id="GPPI041802-PA"/>
    </source>
</evidence>
<dbReference type="Proteomes" id="UP000092460">
    <property type="component" value="Unassembled WGS sequence"/>
</dbReference>
<dbReference type="EnsemblMetazoa" id="GPPI041802-RA">
    <property type="protein sequence ID" value="GPPI041802-PA"/>
    <property type="gene ID" value="GPPI041802"/>
</dbReference>